<dbReference type="AlphaFoldDB" id="A0AAV4DC96"/>
<evidence type="ECO:0000313" key="2">
    <source>
        <dbReference type="Proteomes" id="UP000735302"/>
    </source>
</evidence>
<evidence type="ECO:0000313" key="1">
    <source>
        <dbReference type="EMBL" id="GFO41882.1"/>
    </source>
</evidence>
<organism evidence="1 2">
    <name type="scientific">Plakobranchus ocellatus</name>
    <dbReference type="NCBI Taxonomy" id="259542"/>
    <lineage>
        <taxon>Eukaryota</taxon>
        <taxon>Metazoa</taxon>
        <taxon>Spiralia</taxon>
        <taxon>Lophotrochozoa</taxon>
        <taxon>Mollusca</taxon>
        <taxon>Gastropoda</taxon>
        <taxon>Heterobranchia</taxon>
        <taxon>Euthyneura</taxon>
        <taxon>Panpulmonata</taxon>
        <taxon>Sacoglossa</taxon>
        <taxon>Placobranchoidea</taxon>
        <taxon>Plakobranchidae</taxon>
        <taxon>Plakobranchus</taxon>
    </lineage>
</organism>
<reference evidence="1 2" key="1">
    <citation type="journal article" date="2021" name="Elife">
        <title>Chloroplast acquisition without the gene transfer in kleptoplastic sea slugs, Plakobranchus ocellatus.</title>
        <authorList>
            <person name="Maeda T."/>
            <person name="Takahashi S."/>
            <person name="Yoshida T."/>
            <person name="Shimamura S."/>
            <person name="Takaki Y."/>
            <person name="Nagai Y."/>
            <person name="Toyoda A."/>
            <person name="Suzuki Y."/>
            <person name="Arimoto A."/>
            <person name="Ishii H."/>
            <person name="Satoh N."/>
            <person name="Nishiyama T."/>
            <person name="Hasebe M."/>
            <person name="Maruyama T."/>
            <person name="Minagawa J."/>
            <person name="Obokata J."/>
            <person name="Shigenobu S."/>
        </authorList>
    </citation>
    <scope>NUCLEOTIDE SEQUENCE [LARGE SCALE GENOMIC DNA]</scope>
</reference>
<name>A0AAV4DC96_9GAST</name>
<sequence length="68" mass="7550">MSVPDKVPDDDDDDDDDDAVNVIKRQRRDLVDCLAMSLRRSKSGEEALTFPAGGITKLTTATMMYNDD</sequence>
<protein>
    <submittedName>
        <fullName evidence="1">Uncharacterized protein</fullName>
    </submittedName>
</protein>
<accession>A0AAV4DC96</accession>
<comment type="caution">
    <text evidence="1">The sequence shown here is derived from an EMBL/GenBank/DDBJ whole genome shotgun (WGS) entry which is preliminary data.</text>
</comment>
<gene>
    <name evidence="1" type="ORF">PoB_006838700</name>
</gene>
<proteinExistence type="predicted"/>
<dbReference type="Proteomes" id="UP000735302">
    <property type="component" value="Unassembled WGS sequence"/>
</dbReference>
<keyword evidence="2" id="KW-1185">Reference proteome</keyword>
<dbReference type="EMBL" id="BLXT01007728">
    <property type="protein sequence ID" value="GFO41882.1"/>
    <property type="molecule type" value="Genomic_DNA"/>
</dbReference>